<dbReference type="GO" id="GO:0051266">
    <property type="term" value="F:sirohydrochlorin ferrochelatase activity"/>
    <property type="evidence" value="ECO:0007669"/>
    <property type="project" value="UniProtKB-EC"/>
</dbReference>
<keyword evidence="8" id="KW-1185">Reference proteome</keyword>
<comment type="catalytic activity">
    <reaction evidence="6">
        <text>precorrin-2 + NAD(+) = sirohydrochlorin + NADH + 2 H(+)</text>
        <dbReference type="Rhea" id="RHEA:15613"/>
        <dbReference type="ChEBI" id="CHEBI:15378"/>
        <dbReference type="ChEBI" id="CHEBI:57540"/>
        <dbReference type="ChEBI" id="CHEBI:57945"/>
        <dbReference type="ChEBI" id="CHEBI:58351"/>
        <dbReference type="ChEBI" id="CHEBI:58827"/>
        <dbReference type="EC" id="1.3.1.76"/>
    </reaction>
</comment>
<dbReference type="InterPro" id="IPR036291">
    <property type="entry name" value="NAD(P)-bd_dom_sf"/>
</dbReference>
<comment type="caution">
    <text evidence="7">The sequence shown here is derived from an EMBL/GenBank/DDBJ whole genome shotgun (WGS) entry which is preliminary data.</text>
</comment>
<keyword evidence="4" id="KW-0520">NAD</keyword>
<reference evidence="7 8" key="1">
    <citation type="submission" date="2021-03" db="EMBL/GenBank/DDBJ databases">
        <title>Genomic Encyclopedia of Type Strains, Phase IV (KMG-IV): sequencing the most valuable type-strain genomes for metagenomic binning, comparative biology and taxonomic classification.</title>
        <authorList>
            <person name="Goeker M."/>
        </authorList>
    </citation>
    <scope>NUCLEOTIDE SEQUENCE [LARGE SCALE GENOMIC DNA]</scope>
    <source>
        <strain evidence="7 8">DSM 14349</strain>
    </source>
</reference>
<evidence type="ECO:0000256" key="1">
    <source>
        <dbReference type="ARBA" id="ARBA00005010"/>
    </source>
</evidence>
<comment type="pathway">
    <text evidence="1">Porphyrin-containing compound metabolism; siroheme biosynthesis; sirohydrochlorin from precorrin-2: step 1/1.</text>
</comment>
<dbReference type="EMBL" id="JAGGKG010000010">
    <property type="protein sequence ID" value="MBP1905799.1"/>
    <property type="molecule type" value="Genomic_DNA"/>
</dbReference>
<keyword evidence="3 7" id="KW-0560">Oxidoreductase</keyword>
<dbReference type="GO" id="GO:0043115">
    <property type="term" value="F:precorrin-2 dehydrogenase activity"/>
    <property type="evidence" value="ECO:0007669"/>
    <property type="project" value="UniProtKB-EC"/>
</dbReference>
<accession>A0ABS4FTB6</accession>
<dbReference type="PANTHER" id="PTHR35330:SF1">
    <property type="entry name" value="SIROHEME BIOSYNTHESIS PROTEIN MET8"/>
    <property type="match status" value="1"/>
</dbReference>
<organism evidence="7 8">
    <name type="scientific">Paenibacillus turicensis</name>
    <dbReference type="NCBI Taxonomy" id="160487"/>
    <lineage>
        <taxon>Bacteria</taxon>
        <taxon>Bacillati</taxon>
        <taxon>Bacillota</taxon>
        <taxon>Bacilli</taxon>
        <taxon>Bacillales</taxon>
        <taxon>Paenibacillaceae</taxon>
        <taxon>Paenibacillus</taxon>
    </lineage>
</organism>
<dbReference type="NCBIfam" id="TIGR01470">
    <property type="entry name" value="cysG_Nterm"/>
    <property type="match status" value="1"/>
</dbReference>
<evidence type="ECO:0000313" key="7">
    <source>
        <dbReference type="EMBL" id="MBP1905799.1"/>
    </source>
</evidence>
<protein>
    <recommendedName>
        <fullName evidence="2">precorrin-2 dehydrogenase</fullName>
        <ecNumber evidence="2">1.3.1.76</ecNumber>
    </recommendedName>
</protein>
<gene>
    <name evidence="7" type="ORF">J2Z32_002447</name>
</gene>
<evidence type="ECO:0000256" key="4">
    <source>
        <dbReference type="ARBA" id="ARBA00023027"/>
    </source>
</evidence>
<keyword evidence="5" id="KW-0627">Porphyrin biosynthesis</keyword>
<evidence type="ECO:0000256" key="5">
    <source>
        <dbReference type="ARBA" id="ARBA00023244"/>
    </source>
</evidence>
<sequence>MYPVMLNLKEKQVVIIGGGNIAARKIEKLRETGCYITVVAPNFAEVITNDPAVKIIQDYYNKKYIADAQLIFACTDNKVVNQQVVNDATKWQWVNDCSQQQNSDFFNMATVVKDDIVISISTIGKQPSIAKRLKNELLEFLIKLQNSQNLNRGNNNEKHLK</sequence>
<dbReference type="Gene3D" id="3.40.50.720">
    <property type="entry name" value="NAD(P)-binding Rossmann-like Domain"/>
    <property type="match status" value="1"/>
</dbReference>
<evidence type="ECO:0000256" key="3">
    <source>
        <dbReference type="ARBA" id="ARBA00023002"/>
    </source>
</evidence>
<evidence type="ECO:0000256" key="6">
    <source>
        <dbReference type="ARBA" id="ARBA00047561"/>
    </source>
</evidence>
<dbReference type="EC" id="1.3.1.76" evidence="2"/>
<dbReference type="PANTHER" id="PTHR35330">
    <property type="entry name" value="SIROHEME BIOSYNTHESIS PROTEIN MET8"/>
    <property type="match status" value="1"/>
</dbReference>
<keyword evidence="7" id="KW-0456">Lyase</keyword>
<proteinExistence type="predicted"/>
<evidence type="ECO:0000313" key="8">
    <source>
        <dbReference type="Proteomes" id="UP001519272"/>
    </source>
</evidence>
<dbReference type="InterPro" id="IPR028161">
    <property type="entry name" value="Met8-like"/>
</dbReference>
<dbReference type="Proteomes" id="UP001519272">
    <property type="component" value="Unassembled WGS sequence"/>
</dbReference>
<dbReference type="InterPro" id="IPR006367">
    <property type="entry name" value="Sirohaem_synthase_N"/>
</dbReference>
<name>A0ABS4FTB6_9BACL</name>
<evidence type="ECO:0000256" key="2">
    <source>
        <dbReference type="ARBA" id="ARBA00012400"/>
    </source>
</evidence>
<dbReference type="SUPFAM" id="SSF51735">
    <property type="entry name" value="NAD(P)-binding Rossmann-fold domains"/>
    <property type="match status" value="1"/>
</dbReference>
<dbReference type="RefSeq" id="WP_210089415.1">
    <property type="nucleotide sequence ID" value="NZ_JAGGKG010000010.1"/>
</dbReference>
<dbReference type="Pfam" id="PF13241">
    <property type="entry name" value="NAD_binding_7"/>
    <property type="match status" value="1"/>
</dbReference>